<dbReference type="Proteomes" id="UP000321389">
    <property type="component" value="Chromosome"/>
</dbReference>
<sequence>MVRQLAHKRGIGITAAIREAVGEALVAEEARSRIKARGRLAERVKPLLDRLDRLPRAQTATDKAFYDDLWDEGT</sequence>
<protein>
    <submittedName>
        <fullName evidence="1">Type II toxin-antitoxin system VapB family antitoxin</fullName>
    </submittedName>
</protein>
<dbReference type="KEGG" id="niy:FQ775_02000"/>
<keyword evidence="2" id="KW-1185">Reference proteome</keyword>
<accession>A0A5B8KUC4</accession>
<name>A0A5B8KUC4_9HYPH</name>
<dbReference type="AlphaFoldDB" id="A0A5B8KUC4"/>
<evidence type="ECO:0000313" key="2">
    <source>
        <dbReference type="Proteomes" id="UP000321389"/>
    </source>
</evidence>
<gene>
    <name evidence="1" type="ORF">FQ775_02000</name>
</gene>
<dbReference type="InterPro" id="IPR011660">
    <property type="entry name" value="VapB-like"/>
</dbReference>
<evidence type="ECO:0000313" key="1">
    <source>
        <dbReference type="EMBL" id="QDY99236.2"/>
    </source>
</evidence>
<proteinExistence type="predicted"/>
<organism evidence="1 2">
    <name type="scientific">Nitratireductor mangrovi</name>
    <dbReference type="NCBI Taxonomy" id="2599600"/>
    <lineage>
        <taxon>Bacteria</taxon>
        <taxon>Pseudomonadati</taxon>
        <taxon>Pseudomonadota</taxon>
        <taxon>Alphaproteobacteria</taxon>
        <taxon>Hyphomicrobiales</taxon>
        <taxon>Phyllobacteriaceae</taxon>
        <taxon>Nitratireductor</taxon>
    </lineage>
</organism>
<dbReference type="Pfam" id="PF07704">
    <property type="entry name" value="PSK_trans_fac"/>
    <property type="match status" value="1"/>
</dbReference>
<dbReference type="EMBL" id="CP042301">
    <property type="protein sequence ID" value="QDY99236.2"/>
    <property type="molecule type" value="Genomic_DNA"/>
</dbReference>
<reference evidence="1" key="1">
    <citation type="submission" date="2020-04" db="EMBL/GenBank/DDBJ databases">
        <title>Nitratireductor sp. nov. isolated from mangrove soil.</title>
        <authorList>
            <person name="Ye Y."/>
        </authorList>
    </citation>
    <scope>NUCLEOTIDE SEQUENCE</scope>
    <source>
        <strain evidence="1">SY7</strain>
    </source>
</reference>